<evidence type="ECO:0000313" key="3">
    <source>
        <dbReference type="Proteomes" id="UP000026962"/>
    </source>
</evidence>
<accession>A0A0E0LK93</accession>
<protein>
    <submittedName>
        <fullName evidence="2">Uncharacterized protein</fullName>
    </submittedName>
</protein>
<keyword evidence="1" id="KW-0175">Coiled coil</keyword>
<dbReference type="HOGENOM" id="CLU_2444687_0_0_1"/>
<feature type="coiled-coil region" evidence="1">
    <location>
        <begin position="19"/>
        <end position="46"/>
    </location>
</feature>
<evidence type="ECO:0000313" key="2">
    <source>
        <dbReference type="EnsemblPlants" id="OPUNC07G11990.1"/>
    </source>
</evidence>
<dbReference type="Proteomes" id="UP000026962">
    <property type="component" value="Chromosome 7"/>
</dbReference>
<name>A0A0E0LK93_ORYPU</name>
<keyword evidence="3" id="KW-1185">Reference proteome</keyword>
<evidence type="ECO:0000256" key="1">
    <source>
        <dbReference type="SAM" id="Coils"/>
    </source>
</evidence>
<reference evidence="2" key="2">
    <citation type="submission" date="2018-05" db="EMBL/GenBank/DDBJ databases">
        <title>OpunRS2 (Oryza punctata Reference Sequence Version 2).</title>
        <authorList>
            <person name="Zhang J."/>
            <person name="Kudrna D."/>
            <person name="Lee S."/>
            <person name="Talag J."/>
            <person name="Welchert J."/>
            <person name="Wing R.A."/>
        </authorList>
    </citation>
    <scope>NUCLEOTIDE SEQUENCE [LARGE SCALE GENOMIC DNA]</scope>
</reference>
<sequence>MPRSIHGIQVQAVIAAVSIQETKATISHLQEEILGVESDLDSLKASNLEYADLVNFPNKGALIALAARASSPKETERLTHLASPARKVGL</sequence>
<reference evidence="2" key="1">
    <citation type="submission" date="2015-04" db="UniProtKB">
        <authorList>
            <consortium name="EnsemblPlants"/>
        </authorList>
    </citation>
    <scope>IDENTIFICATION</scope>
</reference>
<organism evidence="2">
    <name type="scientific">Oryza punctata</name>
    <name type="common">Red rice</name>
    <dbReference type="NCBI Taxonomy" id="4537"/>
    <lineage>
        <taxon>Eukaryota</taxon>
        <taxon>Viridiplantae</taxon>
        <taxon>Streptophyta</taxon>
        <taxon>Embryophyta</taxon>
        <taxon>Tracheophyta</taxon>
        <taxon>Spermatophyta</taxon>
        <taxon>Magnoliopsida</taxon>
        <taxon>Liliopsida</taxon>
        <taxon>Poales</taxon>
        <taxon>Poaceae</taxon>
        <taxon>BOP clade</taxon>
        <taxon>Oryzoideae</taxon>
        <taxon>Oryzeae</taxon>
        <taxon>Oryzinae</taxon>
        <taxon>Oryza</taxon>
    </lineage>
</organism>
<dbReference type="Gramene" id="OPUNC07G11990.1">
    <property type="protein sequence ID" value="OPUNC07G11990.1"/>
    <property type="gene ID" value="OPUNC07G11990"/>
</dbReference>
<proteinExistence type="predicted"/>
<dbReference type="EnsemblPlants" id="OPUNC07G11990.1">
    <property type="protein sequence ID" value="OPUNC07G11990.1"/>
    <property type="gene ID" value="OPUNC07G11990"/>
</dbReference>
<dbReference type="AlphaFoldDB" id="A0A0E0LK93"/>
<dbReference type="STRING" id="4537.A0A0E0LK93"/>